<proteinExistence type="predicted"/>
<name>A0A914DJI8_9BILA</name>
<dbReference type="AlphaFoldDB" id="A0A914DJI8"/>
<accession>A0A914DJI8</accession>
<evidence type="ECO:0000256" key="5">
    <source>
        <dbReference type="SAM" id="Phobius"/>
    </source>
</evidence>
<feature type="transmembrane region" description="Helical" evidence="5">
    <location>
        <begin position="355"/>
        <end position="375"/>
    </location>
</feature>
<feature type="transmembrane region" description="Helical" evidence="5">
    <location>
        <begin position="136"/>
        <end position="153"/>
    </location>
</feature>
<evidence type="ECO:0000256" key="2">
    <source>
        <dbReference type="ARBA" id="ARBA00022692"/>
    </source>
</evidence>
<feature type="transmembrane region" description="Helical" evidence="5">
    <location>
        <begin position="381"/>
        <end position="401"/>
    </location>
</feature>
<evidence type="ECO:0000313" key="6">
    <source>
        <dbReference type="Proteomes" id="UP000887540"/>
    </source>
</evidence>
<keyword evidence="2 5" id="KW-0812">Transmembrane</keyword>
<dbReference type="PANTHER" id="PTHR11785">
    <property type="entry name" value="AMINO ACID TRANSPORTER"/>
    <property type="match status" value="1"/>
</dbReference>
<dbReference type="InterPro" id="IPR050598">
    <property type="entry name" value="AminoAcid_Transporter"/>
</dbReference>
<dbReference type="Gene3D" id="1.20.1740.10">
    <property type="entry name" value="Amino acid/polyamine transporter I"/>
    <property type="match status" value="2"/>
</dbReference>
<comment type="subcellular location">
    <subcellularLocation>
        <location evidence="1">Membrane</location>
        <topology evidence="1">Multi-pass membrane protein</topology>
    </subcellularLocation>
</comment>
<feature type="transmembrane region" description="Helical" evidence="5">
    <location>
        <begin position="325"/>
        <end position="343"/>
    </location>
</feature>
<keyword evidence="3 5" id="KW-1133">Transmembrane helix</keyword>
<feature type="transmembrane region" description="Helical" evidence="5">
    <location>
        <begin position="41"/>
        <end position="63"/>
    </location>
</feature>
<dbReference type="Proteomes" id="UP000887540">
    <property type="component" value="Unplaced"/>
</dbReference>
<evidence type="ECO:0000313" key="7">
    <source>
        <dbReference type="WBParaSite" id="ACRNAN_scaffold293.g27469.t1"/>
    </source>
</evidence>
<dbReference type="PANTHER" id="PTHR11785:SF115">
    <property type="entry name" value="AMINO ACID TRANSPORTER"/>
    <property type="match status" value="1"/>
</dbReference>
<feature type="transmembrane region" description="Helical" evidence="5">
    <location>
        <begin position="84"/>
        <end position="106"/>
    </location>
</feature>
<sequence>MHTTDENKIGVFEAISYCVGDIIGSGIFVSPSSILKHTGSVGLSLCTWAIGAVISMIGAFVYIELGTSIRKSGCDFAYLTHARWYPLATAFLFVSVTLTYPSILAIQTMTFGEYVVNGLEKLTDLDDVWKKRLQRLLGYSVLWILVFINFFSLKNFANSTKEVNEIVLGLYGGLFAYNGWDILNFGTEEVVNPRRTLPIAALCGIGISAVVYIAINMAYFGVLTIEEFKSSDTVAVIFAERTLGNFSYVIPFLIALLLLGNLNTTIFGTSRYLHAGACNNRMPTVFKCVHPLSNSPRAAIIVEMLIAIGLSFLGDLDHLVNYMTYALWMQRTIVQIALIYMRFKHFPFPKDRFRNPIFVPMLFFLICIALLVIPVKNDYNVAIFAVPAVLIGLLIWLVFIYPTKLPKFLHIINEKVVIVGQIIFNIVPVPDSTDEVNNVSLPDNNEIVKNGKKE</sequence>
<organism evidence="6 7">
    <name type="scientific">Acrobeloides nanus</name>
    <dbReference type="NCBI Taxonomy" id="290746"/>
    <lineage>
        <taxon>Eukaryota</taxon>
        <taxon>Metazoa</taxon>
        <taxon>Ecdysozoa</taxon>
        <taxon>Nematoda</taxon>
        <taxon>Chromadorea</taxon>
        <taxon>Rhabditida</taxon>
        <taxon>Tylenchina</taxon>
        <taxon>Cephalobomorpha</taxon>
        <taxon>Cephaloboidea</taxon>
        <taxon>Cephalobidae</taxon>
        <taxon>Acrobeloides</taxon>
    </lineage>
</organism>
<protein>
    <submittedName>
        <fullName evidence="7">Amino acid transporter</fullName>
    </submittedName>
</protein>
<dbReference type="GO" id="GO:0016020">
    <property type="term" value="C:membrane"/>
    <property type="evidence" value="ECO:0007669"/>
    <property type="project" value="UniProtKB-SubCell"/>
</dbReference>
<evidence type="ECO:0000256" key="4">
    <source>
        <dbReference type="ARBA" id="ARBA00023136"/>
    </source>
</evidence>
<dbReference type="WBParaSite" id="ACRNAN_scaffold293.g27469.t1">
    <property type="protein sequence ID" value="ACRNAN_scaffold293.g27469.t1"/>
    <property type="gene ID" value="ACRNAN_scaffold293.g27469"/>
</dbReference>
<dbReference type="InterPro" id="IPR002293">
    <property type="entry name" value="AA/rel_permease1"/>
</dbReference>
<reference evidence="7" key="1">
    <citation type="submission" date="2022-11" db="UniProtKB">
        <authorList>
            <consortium name="WormBaseParasite"/>
        </authorList>
    </citation>
    <scope>IDENTIFICATION</scope>
</reference>
<feature type="transmembrane region" description="Helical" evidence="5">
    <location>
        <begin position="248"/>
        <end position="273"/>
    </location>
</feature>
<keyword evidence="6" id="KW-1185">Reference proteome</keyword>
<evidence type="ECO:0000256" key="3">
    <source>
        <dbReference type="ARBA" id="ARBA00022989"/>
    </source>
</evidence>
<dbReference type="PIRSF" id="PIRSF006060">
    <property type="entry name" value="AA_transporter"/>
    <property type="match status" value="1"/>
</dbReference>
<dbReference type="GO" id="GO:0015179">
    <property type="term" value="F:L-amino acid transmembrane transporter activity"/>
    <property type="evidence" value="ECO:0007669"/>
    <property type="project" value="TreeGrafter"/>
</dbReference>
<feature type="transmembrane region" description="Helical" evidence="5">
    <location>
        <begin position="199"/>
        <end position="222"/>
    </location>
</feature>
<evidence type="ECO:0000256" key="1">
    <source>
        <dbReference type="ARBA" id="ARBA00004141"/>
    </source>
</evidence>
<keyword evidence="4 5" id="KW-0472">Membrane</keyword>
<dbReference type="Pfam" id="PF13520">
    <property type="entry name" value="AA_permease_2"/>
    <property type="match status" value="1"/>
</dbReference>